<evidence type="ECO:0000256" key="1">
    <source>
        <dbReference type="SAM" id="Phobius"/>
    </source>
</evidence>
<sequence>MKKKTVIYLLTVLGFVPLAIWCYHFIDYDLWYDEVYSLEEFALKDFSTTFFYYPAPNNHIFYNFTTQLISRVFGYREIFAVETHTYIFRGFQLVISLFTVFFSVRILKHFFGYKSSFLLYAILFTTIPYMNFSLQLRGYNMSALFIIMLVYYSWSYMAAKRNFSLLVVLISSLLLLYTIPSNLYALLAFGLLLFFSWLHYYRKKDVVSKLYFNAMVAVFIGAVVAFLLYLPVLQDVIFNKYSNRGPFGLLYSFHVLRIAVFDFFSSRFLLLLLLLPGLFIFYKKSSTKERYYFLFLAALFFVPFVLSFFHQKAPFPRVFIPLAPIFCMLLTVPIIKFIDNNLPLYQTRILQALVSVYCVFVFLNEIDKNDAVISKSMVDNNIESQDLYRNYYLGSFFKQDSTLNYLDKIYNDFPVVKYDQRDQPSTDLYLRKYEIPFREIDTITDISEELKERGKVYILTSFKNRTLETLKRMDSIESTVLTPEYAFTNIICVERQN</sequence>
<feature type="transmembrane region" description="Helical" evidence="1">
    <location>
        <begin position="111"/>
        <end position="130"/>
    </location>
</feature>
<feature type="transmembrane region" description="Helical" evidence="1">
    <location>
        <begin position="315"/>
        <end position="337"/>
    </location>
</feature>
<keyword evidence="1" id="KW-0812">Transmembrane</keyword>
<dbReference type="Proteomes" id="UP000321945">
    <property type="component" value="Unassembled WGS sequence"/>
</dbReference>
<evidence type="ECO:0008006" key="4">
    <source>
        <dbReference type="Google" id="ProtNLM"/>
    </source>
</evidence>
<feature type="transmembrane region" description="Helical" evidence="1">
    <location>
        <begin position="250"/>
        <end position="279"/>
    </location>
</feature>
<protein>
    <recommendedName>
        <fullName evidence="4">Glycosyltransferase RgtA/B/C/D-like domain-containing protein</fullName>
    </recommendedName>
</protein>
<dbReference type="RefSeq" id="WP_111816351.1">
    <property type="nucleotide sequence ID" value="NZ_CBCRZQ010000008.1"/>
</dbReference>
<reference evidence="2 3" key="1">
    <citation type="submission" date="2019-08" db="EMBL/GenBank/DDBJ databases">
        <title>Genome of Aequorivita lipolytica Y10-2 (type strain).</title>
        <authorList>
            <person name="Bowman J.P."/>
        </authorList>
    </citation>
    <scope>NUCLEOTIDE SEQUENCE [LARGE SCALE GENOMIC DNA]</scope>
    <source>
        <strain evidence="2 3">Y10-2</strain>
    </source>
</reference>
<proteinExistence type="predicted"/>
<keyword evidence="1" id="KW-0472">Membrane</keyword>
<organism evidence="2 3">
    <name type="scientific">Aequorivita lipolytica</name>
    <dbReference type="NCBI Taxonomy" id="153267"/>
    <lineage>
        <taxon>Bacteria</taxon>
        <taxon>Pseudomonadati</taxon>
        <taxon>Bacteroidota</taxon>
        <taxon>Flavobacteriia</taxon>
        <taxon>Flavobacteriales</taxon>
        <taxon>Flavobacteriaceae</taxon>
        <taxon>Aequorivita</taxon>
    </lineage>
</organism>
<feature type="transmembrane region" description="Helical" evidence="1">
    <location>
        <begin position="86"/>
        <end position="104"/>
    </location>
</feature>
<dbReference type="AlphaFoldDB" id="A0A5C6YNX1"/>
<comment type="caution">
    <text evidence="2">The sequence shown here is derived from an EMBL/GenBank/DDBJ whole genome shotgun (WGS) entry which is preliminary data.</text>
</comment>
<dbReference type="EMBL" id="VORU01000007">
    <property type="protein sequence ID" value="TXD68999.1"/>
    <property type="molecule type" value="Genomic_DNA"/>
</dbReference>
<keyword evidence="1" id="KW-1133">Transmembrane helix</keyword>
<feature type="transmembrane region" description="Helical" evidence="1">
    <location>
        <begin position="183"/>
        <end position="201"/>
    </location>
</feature>
<keyword evidence="3" id="KW-1185">Reference proteome</keyword>
<gene>
    <name evidence="2" type="ORF">ESV24_09620</name>
</gene>
<feature type="transmembrane region" description="Helical" evidence="1">
    <location>
        <begin position="210"/>
        <end position="230"/>
    </location>
</feature>
<feature type="transmembrane region" description="Helical" evidence="1">
    <location>
        <begin position="136"/>
        <end position="154"/>
    </location>
</feature>
<feature type="transmembrane region" description="Helical" evidence="1">
    <location>
        <begin position="7"/>
        <end position="26"/>
    </location>
</feature>
<evidence type="ECO:0000313" key="2">
    <source>
        <dbReference type="EMBL" id="TXD68999.1"/>
    </source>
</evidence>
<name>A0A5C6YNX1_9FLAO</name>
<feature type="transmembrane region" description="Helical" evidence="1">
    <location>
        <begin position="291"/>
        <end position="309"/>
    </location>
</feature>
<evidence type="ECO:0000313" key="3">
    <source>
        <dbReference type="Proteomes" id="UP000321945"/>
    </source>
</evidence>
<dbReference type="OrthoDB" id="1489163at2"/>
<accession>A0A5C6YNX1</accession>